<dbReference type="InterPro" id="IPR001005">
    <property type="entry name" value="SANT/Myb"/>
</dbReference>
<comment type="caution">
    <text evidence="7">The sequence shown here is derived from an EMBL/GenBank/DDBJ whole genome shotgun (WGS) entry which is preliminary data.</text>
</comment>
<dbReference type="EMBL" id="PGOL01000021">
    <property type="protein sequence ID" value="PKI79019.1"/>
    <property type="molecule type" value="Genomic_DNA"/>
</dbReference>
<protein>
    <submittedName>
        <fullName evidence="7">Uncharacterized protein</fullName>
    </submittedName>
</protein>
<dbReference type="GO" id="GO:0005634">
    <property type="term" value="C:nucleus"/>
    <property type="evidence" value="ECO:0007669"/>
    <property type="project" value="UniProtKB-SubCell"/>
</dbReference>
<sequence>MGRGPNRGKGGKLNRGAWTALEDKMLTDYVTVHGDRRWSTVAREAGLHRCAKSCRLRWLNYLRPDIKRGNITKEEEDLIIRLHKLLGNRWSLIAGRLPGRTDNEIKNYWHSHLAKKQKVRKFDNKIVNNQKKMNIEKYSELEKPSDLLRNDITMSRFLNGSISLDHARLEDESSKLEHSKSGIDRSPMMTVEGSGQFKMDLLVEDFDLSGINIDISFTRLCDYEASLIGSTCRGRPNEAGEDFFGHSWHWLPEGFLDNWSSEFASREDWNIM</sequence>
<dbReference type="PROSITE" id="PS51294">
    <property type="entry name" value="HTH_MYB"/>
    <property type="match status" value="2"/>
</dbReference>
<evidence type="ECO:0000313" key="10">
    <source>
        <dbReference type="Proteomes" id="UP000233551"/>
    </source>
</evidence>
<dbReference type="InterPro" id="IPR017930">
    <property type="entry name" value="Myb_dom"/>
</dbReference>
<reference evidence="7" key="2">
    <citation type="submission" date="2017-06" db="EMBL/GenBank/DDBJ databases">
        <title>The pomegranate genome and the genomics of punicalagin biosynthesis.</title>
        <authorList>
            <person name="Xu C."/>
        </authorList>
    </citation>
    <scope>NUCLEOTIDE SEQUENCE [LARGE SCALE GENOMIC DNA]</scope>
    <source>
        <tissue evidence="7">Fresh leaf</tissue>
    </source>
</reference>
<dbReference type="EMBL" id="MTKT01001802">
    <property type="protein sequence ID" value="OWM84115.1"/>
    <property type="molecule type" value="Genomic_DNA"/>
</dbReference>
<keyword evidence="2" id="KW-0677">Repeat</keyword>
<dbReference type="GeneID" id="116187365"/>
<evidence type="ECO:0000256" key="3">
    <source>
        <dbReference type="ARBA" id="ARBA00023125"/>
    </source>
</evidence>
<dbReference type="Proteomes" id="UP000233551">
    <property type="component" value="Unassembled WGS sequence"/>
</dbReference>
<dbReference type="InterPro" id="IPR009057">
    <property type="entry name" value="Homeodomain-like_sf"/>
</dbReference>
<reference evidence="9" key="1">
    <citation type="journal article" date="2017" name="Plant J.">
        <title>The pomegranate (Punica granatum L.) genome and the genomics of punicalagin biosynthesis.</title>
        <authorList>
            <person name="Qin G."/>
            <person name="Xu C."/>
            <person name="Ming R."/>
            <person name="Tang H."/>
            <person name="Guyot R."/>
            <person name="Kramer E.M."/>
            <person name="Hu Y."/>
            <person name="Yi X."/>
            <person name="Qi Y."/>
            <person name="Xu X."/>
            <person name="Gao Z."/>
            <person name="Pan H."/>
            <person name="Jian J."/>
            <person name="Tian Y."/>
            <person name="Yue Z."/>
            <person name="Xu Y."/>
        </authorList>
    </citation>
    <scope>NUCLEOTIDE SEQUENCE [LARGE SCALE GENOMIC DNA]</scope>
    <source>
        <strain evidence="9">cv. Dabenzi</strain>
    </source>
</reference>
<reference evidence="8 10" key="3">
    <citation type="submission" date="2017-11" db="EMBL/GenBank/DDBJ databases">
        <title>De-novo sequencing of pomegranate (Punica granatum L.) genome.</title>
        <authorList>
            <person name="Akparov Z."/>
            <person name="Amiraslanov A."/>
            <person name="Hajiyeva S."/>
            <person name="Abbasov M."/>
            <person name="Kaur K."/>
            <person name="Hamwieh A."/>
            <person name="Solovyev V."/>
            <person name="Salamov A."/>
            <person name="Braich B."/>
            <person name="Kosarev P."/>
            <person name="Mahmoud A."/>
            <person name="Hajiyev E."/>
            <person name="Babayeva S."/>
            <person name="Izzatullayeva V."/>
            <person name="Mammadov A."/>
            <person name="Mammadov A."/>
            <person name="Sharifova S."/>
            <person name="Ojaghi J."/>
            <person name="Eynullazada K."/>
            <person name="Bayramov B."/>
            <person name="Abdulazimova A."/>
            <person name="Shahmuradov I."/>
        </authorList>
    </citation>
    <scope>NUCLEOTIDE SEQUENCE [LARGE SCALE GENOMIC DNA]</scope>
    <source>
        <strain evidence="8">AG2017</strain>
        <strain evidence="10">cv. AG2017</strain>
        <tissue evidence="8">Leaf</tissue>
    </source>
</reference>
<gene>
    <name evidence="7" type="ORF">CDL15_Pgr009362</name>
    <name evidence="8" type="ORF">CRG98_000592</name>
</gene>
<accession>A0A218XFW1</accession>
<keyword evidence="10" id="KW-1185">Reference proteome</keyword>
<dbReference type="CDD" id="cd00167">
    <property type="entry name" value="SANT"/>
    <property type="match status" value="2"/>
</dbReference>
<evidence type="ECO:0000259" key="5">
    <source>
        <dbReference type="PROSITE" id="PS50090"/>
    </source>
</evidence>
<dbReference type="SUPFAM" id="SSF46689">
    <property type="entry name" value="Homeodomain-like"/>
    <property type="match status" value="1"/>
</dbReference>
<feature type="domain" description="Myb-like" evidence="5">
    <location>
        <begin position="63"/>
        <end position="113"/>
    </location>
</feature>
<evidence type="ECO:0000313" key="7">
    <source>
        <dbReference type="EMBL" id="OWM84115.1"/>
    </source>
</evidence>
<dbReference type="GO" id="GO:0003677">
    <property type="term" value="F:DNA binding"/>
    <property type="evidence" value="ECO:0007669"/>
    <property type="project" value="UniProtKB-KW"/>
</dbReference>
<dbReference type="AlphaFoldDB" id="A0A218XFW1"/>
<dbReference type="InterPro" id="IPR015495">
    <property type="entry name" value="Myb_TF_plants"/>
</dbReference>
<dbReference type="PANTHER" id="PTHR47999:SF96">
    <property type="entry name" value="TRANSCRIPTION REPRESSOR MYB6-LIKE"/>
    <property type="match status" value="1"/>
</dbReference>
<proteinExistence type="predicted"/>
<comment type="subcellular location">
    <subcellularLocation>
        <location evidence="1">Nucleus</location>
    </subcellularLocation>
</comment>
<dbReference type="STRING" id="22663.A0A218XFW1"/>
<evidence type="ECO:0000313" key="9">
    <source>
        <dbReference type="Proteomes" id="UP000197138"/>
    </source>
</evidence>
<keyword evidence="4" id="KW-0539">Nucleus</keyword>
<evidence type="ECO:0000256" key="1">
    <source>
        <dbReference type="ARBA" id="ARBA00004123"/>
    </source>
</evidence>
<dbReference type="FunFam" id="1.10.10.60:FF:000001">
    <property type="entry name" value="MYB-related transcription factor"/>
    <property type="match status" value="1"/>
</dbReference>
<feature type="domain" description="Myb-like" evidence="5">
    <location>
        <begin position="10"/>
        <end position="62"/>
    </location>
</feature>
<dbReference type="SMART" id="SM00717">
    <property type="entry name" value="SANT"/>
    <property type="match status" value="2"/>
</dbReference>
<name>A0A218XFW1_PUNGR</name>
<dbReference type="PROSITE" id="PS50090">
    <property type="entry name" value="MYB_LIKE"/>
    <property type="match status" value="2"/>
</dbReference>
<evidence type="ECO:0000313" key="8">
    <source>
        <dbReference type="EMBL" id="PKI79019.1"/>
    </source>
</evidence>
<evidence type="ECO:0000256" key="2">
    <source>
        <dbReference type="ARBA" id="ARBA00022737"/>
    </source>
</evidence>
<feature type="domain" description="HTH myb-type" evidence="6">
    <location>
        <begin position="12"/>
        <end position="62"/>
    </location>
</feature>
<dbReference type="PANTHER" id="PTHR47999">
    <property type="entry name" value="TRANSCRIPTION FACTOR MYB8-RELATED-RELATED"/>
    <property type="match status" value="1"/>
</dbReference>
<feature type="domain" description="HTH myb-type" evidence="6">
    <location>
        <begin position="63"/>
        <end position="117"/>
    </location>
</feature>
<dbReference type="Proteomes" id="UP000197138">
    <property type="component" value="Unassembled WGS sequence"/>
</dbReference>
<dbReference type="Pfam" id="PF00249">
    <property type="entry name" value="Myb_DNA-binding"/>
    <property type="match status" value="2"/>
</dbReference>
<keyword evidence="3" id="KW-0238">DNA-binding</keyword>
<evidence type="ECO:0000256" key="4">
    <source>
        <dbReference type="ARBA" id="ARBA00023242"/>
    </source>
</evidence>
<dbReference type="OrthoDB" id="2143914at2759"/>
<organism evidence="7 9">
    <name type="scientific">Punica granatum</name>
    <name type="common">Pomegranate</name>
    <dbReference type="NCBI Taxonomy" id="22663"/>
    <lineage>
        <taxon>Eukaryota</taxon>
        <taxon>Viridiplantae</taxon>
        <taxon>Streptophyta</taxon>
        <taxon>Embryophyta</taxon>
        <taxon>Tracheophyta</taxon>
        <taxon>Spermatophyta</taxon>
        <taxon>Magnoliopsida</taxon>
        <taxon>eudicotyledons</taxon>
        <taxon>Gunneridae</taxon>
        <taxon>Pentapetalae</taxon>
        <taxon>rosids</taxon>
        <taxon>malvids</taxon>
        <taxon>Myrtales</taxon>
        <taxon>Lythraceae</taxon>
        <taxon>Punica</taxon>
    </lineage>
</organism>
<evidence type="ECO:0000259" key="6">
    <source>
        <dbReference type="PROSITE" id="PS51294"/>
    </source>
</evidence>
<dbReference type="Gene3D" id="1.10.10.60">
    <property type="entry name" value="Homeodomain-like"/>
    <property type="match status" value="2"/>
</dbReference>